<dbReference type="SUPFAM" id="SSF53474">
    <property type="entry name" value="alpha/beta-Hydrolases"/>
    <property type="match status" value="1"/>
</dbReference>
<keyword evidence="3" id="KW-0645">Protease</keyword>
<organism evidence="3 4">
    <name type="scientific">Rhizomicrobium palustre</name>
    <dbReference type="NCBI Taxonomy" id="189966"/>
    <lineage>
        <taxon>Bacteria</taxon>
        <taxon>Pseudomonadati</taxon>
        <taxon>Pseudomonadota</taxon>
        <taxon>Alphaproteobacteria</taxon>
        <taxon>Micropepsales</taxon>
        <taxon>Micropepsaceae</taxon>
        <taxon>Rhizomicrobium</taxon>
    </lineage>
</organism>
<dbReference type="Gene3D" id="3.40.50.1820">
    <property type="entry name" value="alpha/beta hydrolase"/>
    <property type="match status" value="1"/>
</dbReference>
<comment type="caution">
    <text evidence="3">The sequence shown here is derived from an EMBL/GenBank/DDBJ whole genome shotgun (WGS) entry which is preliminary data.</text>
</comment>
<dbReference type="InterPro" id="IPR002470">
    <property type="entry name" value="Peptidase_S9A"/>
</dbReference>
<dbReference type="Pfam" id="PF00326">
    <property type="entry name" value="Peptidase_S9"/>
    <property type="match status" value="1"/>
</dbReference>
<protein>
    <submittedName>
        <fullName evidence="3">Dipeptidyl aminopeptidase/acylaminoacyl peptidase</fullName>
    </submittedName>
</protein>
<evidence type="ECO:0000313" key="4">
    <source>
        <dbReference type="Proteomes" id="UP000570514"/>
    </source>
</evidence>
<dbReference type="InterPro" id="IPR029058">
    <property type="entry name" value="AB_hydrolase_fold"/>
</dbReference>
<proteinExistence type="predicted"/>
<dbReference type="AlphaFoldDB" id="A0A846N277"/>
<evidence type="ECO:0000313" key="3">
    <source>
        <dbReference type="EMBL" id="NIK90048.1"/>
    </source>
</evidence>
<dbReference type="Proteomes" id="UP000570514">
    <property type="component" value="Unassembled WGS sequence"/>
</dbReference>
<dbReference type="GO" id="GO:0006508">
    <property type="term" value="P:proteolysis"/>
    <property type="evidence" value="ECO:0007669"/>
    <property type="project" value="InterPro"/>
</dbReference>
<keyword evidence="3" id="KW-0031">Aminopeptidase</keyword>
<keyword evidence="1" id="KW-0378">Hydrolase</keyword>
<dbReference type="GO" id="GO:0004177">
    <property type="term" value="F:aminopeptidase activity"/>
    <property type="evidence" value="ECO:0007669"/>
    <property type="project" value="UniProtKB-KW"/>
</dbReference>
<sequence length="262" mass="28453">MRVYNYAARDGLEIPAYLTVPPGKEAKNLPVVILPHGGPMARDDMSFNWEAQFLANRGYAVLQPNFRGSTGYGKAFKKAGYGQWGLKMQDDVTDGVKKLIADGIADPKRICIVGGSYGGYAALAGVSFTPELYACAAAWAPVTDLREQLADESRDSGGSDAWLMSAESVYIGDRRNDATKLDAVSPALHAGKIKVPVLLVHGTADATVRISQSERMASALEKAKKKVTFIKVDKETHYLQTAPSRILWLTELEKFLKANIGD</sequence>
<dbReference type="PANTHER" id="PTHR42776:SF27">
    <property type="entry name" value="DIPEPTIDYL PEPTIDASE FAMILY MEMBER 6"/>
    <property type="match status" value="1"/>
</dbReference>
<keyword evidence="4" id="KW-1185">Reference proteome</keyword>
<dbReference type="EMBL" id="JAASRM010000001">
    <property type="protein sequence ID" value="NIK90048.1"/>
    <property type="molecule type" value="Genomic_DNA"/>
</dbReference>
<dbReference type="GO" id="GO:0004252">
    <property type="term" value="F:serine-type endopeptidase activity"/>
    <property type="evidence" value="ECO:0007669"/>
    <property type="project" value="InterPro"/>
</dbReference>
<name>A0A846N277_9PROT</name>
<evidence type="ECO:0000256" key="1">
    <source>
        <dbReference type="ARBA" id="ARBA00022801"/>
    </source>
</evidence>
<dbReference type="InterPro" id="IPR001375">
    <property type="entry name" value="Peptidase_S9_cat"/>
</dbReference>
<accession>A0A846N277</accession>
<evidence type="ECO:0000259" key="2">
    <source>
        <dbReference type="Pfam" id="PF00326"/>
    </source>
</evidence>
<feature type="domain" description="Peptidase S9 prolyl oligopeptidase catalytic" evidence="2">
    <location>
        <begin position="46"/>
        <end position="261"/>
    </location>
</feature>
<gene>
    <name evidence="3" type="ORF">FHS83_003366</name>
</gene>
<dbReference type="PANTHER" id="PTHR42776">
    <property type="entry name" value="SERINE PEPTIDASE S9 FAMILY MEMBER"/>
    <property type="match status" value="1"/>
</dbReference>
<reference evidence="3 4" key="1">
    <citation type="submission" date="2020-03" db="EMBL/GenBank/DDBJ databases">
        <title>Genomic Encyclopedia of Type Strains, Phase IV (KMG-IV): sequencing the most valuable type-strain genomes for metagenomic binning, comparative biology and taxonomic classification.</title>
        <authorList>
            <person name="Goeker M."/>
        </authorList>
    </citation>
    <scope>NUCLEOTIDE SEQUENCE [LARGE SCALE GENOMIC DNA]</scope>
    <source>
        <strain evidence="3 4">DSM 19867</strain>
    </source>
</reference>
<dbReference type="PRINTS" id="PR00862">
    <property type="entry name" value="PROLIGOPTASE"/>
</dbReference>
<dbReference type="RefSeq" id="WP_167084263.1">
    <property type="nucleotide sequence ID" value="NZ_BAAADC010000001.1"/>
</dbReference>